<organism evidence="14 15">
    <name type="scientific">Bemisia tabaci</name>
    <name type="common">Sweetpotato whitefly</name>
    <name type="synonym">Aleurodes tabaci</name>
    <dbReference type="NCBI Taxonomy" id="7038"/>
    <lineage>
        <taxon>Eukaryota</taxon>
        <taxon>Metazoa</taxon>
        <taxon>Ecdysozoa</taxon>
        <taxon>Arthropoda</taxon>
        <taxon>Hexapoda</taxon>
        <taxon>Insecta</taxon>
        <taxon>Pterygota</taxon>
        <taxon>Neoptera</taxon>
        <taxon>Paraneoptera</taxon>
        <taxon>Hemiptera</taxon>
        <taxon>Sternorrhyncha</taxon>
        <taxon>Aleyrodoidea</taxon>
        <taxon>Aleyrodidae</taxon>
        <taxon>Aleyrodinae</taxon>
        <taxon>Bemisia</taxon>
    </lineage>
</organism>
<dbReference type="SUPFAM" id="SSF57667">
    <property type="entry name" value="beta-beta-alpha zinc fingers"/>
    <property type="match status" value="1"/>
</dbReference>
<evidence type="ECO:0000256" key="6">
    <source>
        <dbReference type="ARBA" id="ARBA00022833"/>
    </source>
</evidence>
<feature type="region of interest" description="Disordered" evidence="12">
    <location>
        <begin position="212"/>
        <end position="243"/>
    </location>
</feature>
<dbReference type="PROSITE" id="PS00028">
    <property type="entry name" value="ZINC_FINGER_C2H2_1"/>
    <property type="match status" value="2"/>
</dbReference>
<keyword evidence="5 11" id="KW-0863">Zinc-finger</keyword>
<feature type="compositionally biased region" description="Polar residues" evidence="12">
    <location>
        <begin position="212"/>
        <end position="224"/>
    </location>
</feature>
<evidence type="ECO:0000256" key="11">
    <source>
        <dbReference type="PROSITE-ProRule" id="PRU00042"/>
    </source>
</evidence>
<dbReference type="Proteomes" id="UP001152759">
    <property type="component" value="Chromosome 7"/>
</dbReference>
<evidence type="ECO:0000259" key="13">
    <source>
        <dbReference type="PROSITE" id="PS50157"/>
    </source>
</evidence>
<feature type="compositionally biased region" description="Polar residues" evidence="12">
    <location>
        <begin position="510"/>
        <end position="524"/>
    </location>
</feature>
<keyword evidence="4" id="KW-0677">Repeat</keyword>
<dbReference type="InterPro" id="IPR051497">
    <property type="entry name" value="Dev/Hematopoietic_TF"/>
</dbReference>
<feature type="compositionally biased region" description="Basic and acidic residues" evidence="12">
    <location>
        <begin position="58"/>
        <end position="69"/>
    </location>
</feature>
<keyword evidence="9" id="KW-0804">Transcription</keyword>
<feature type="region of interest" description="Disordered" evidence="12">
    <location>
        <begin position="510"/>
        <end position="558"/>
    </location>
</feature>
<dbReference type="PANTHER" id="PTHR45993">
    <property type="entry name" value="B-CELL LYMPHOMA/LEUKEMIA 11"/>
    <property type="match status" value="1"/>
</dbReference>
<feature type="region of interest" description="Disordered" evidence="12">
    <location>
        <begin position="58"/>
        <end position="88"/>
    </location>
</feature>
<dbReference type="FunFam" id="3.30.160.60:FF:000145">
    <property type="entry name" value="Zinc finger protein 574"/>
    <property type="match status" value="1"/>
</dbReference>
<evidence type="ECO:0000313" key="15">
    <source>
        <dbReference type="Proteomes" id="UP001152759"/>
    </source>
</evidence>
<dbReference type="InterPro" id="IPR013087">
    <property type="entry name" value="Znf_C2H2_type"/>
</dbReference>
<evidence type="ECO:0000256" key="2">
    <source>
        <dbReference type="ARBA" id="ARBA00004123"/>
    </source>
</evidence>
<feature type="domain" description="C2H2-type" evidence="13">
    <location>
        <begin position="593"/>
        <end position="620"/>
    </location>
</feature>
<evidence type="ECO:0000313" key="14">
    <source>
        <dbReference type="EMBL" id="CAH0775868.1"/>
    </source>
</evidence>
<dbReference type="PROSITE" id="PS50157">
    <property type="entry name" value="ZINC_FINGER_C2H2_2"/>
    <property type="match status" value="2"/>
</dbReference>
<evidence type="ECO:0000256" key="3">
    <source>
        <dbReference type="ARBA" id="ARBA00022723"/>
    </source>
</evidence>
<comment type="function">
    <text evidence="1">May be involved in transcriptional regulation.</text>
</comment>
<dbReference type="GO" id="GO:0005634">
    <property type="term" value="C:nucleus"/>
    <property type="evidence" value="ECO:0007669"/>
    <property type="project" value="UniProtKB-SubCell"/>
</dbReference>
<accession>A0A9P0CA47</accession>
<feature type="domain" description="C2H2-type" evidence="13">
    <location>
        <begin position="565"/>
        <end position="592"/>
    </location>
</feature>
<dbReference type="GO" id="GO:0008270">
    <property type="term" value="F:zinc ion binding"/>
    <property type="evidence" value="ECO:0007669"/>
    <property type="project" value="UniProtKB-KW"/>
</dbReference>
<evidence type="ECO:0000256" key="10">
    <source>
        <dbReference type="ARBA" id="ARBA00023242"/>
    </source>
</evidence>
<protein>
    <recommendedName>
        <fullName evidence="13">C2H2-type domain-containing protein</fullName>
    </recommendedName>
</protein>
<keyword evidence="15" id="KW-1185">Reference proteome</keyword>
<keyword evidence="3" id="KW-0479">Metal-binding</keyword>
<sequence>MMDVSGNFHGEDYNKQDFLDFIMTPGLNEENLVSADFSNKQLKNFGLFYDNFESLNENKESKQKTDNGRKNSGAGSNEKETNNNHLLMGSDSGVNYSSYWGNKEEMMKWDTTMLVDEINSWSSPMNDVQDANCDNNTDGSIYTLTVLNNPTSNSLLSEDTNKAVPSWYRDAPEVHSINAQPNEKSENQTLHQTANSDMLVIESLLNIMPNTSNASQINVPTSDSNLKDKKSTPNPPNDPSFEQKLKSTKSLNDNHQIIGEEDNFYARNSSNVNKIILEMNLNENEERKKSSSQNLAVKSEWIDLESNISTDLINNSLLRNALQGKSLLRYNAVADKEKANEYSTKLAHPQVSSNSGNSNNCLNQFGLDESRGMKIEESQIGTMSPTTAEHRAILLYNNQPTPEDDRLCSRIGILDSGSESTNVDDIFLSHLDSSVAFPEDYEKLKSIENEVAESVSLNSPYYFSNNGSSNDPTSSSSSWHPGMIPPNSLMSPIFPHNQVPNLEIASTTSPVINSGYHTPGASMQKSRKYKRQPASSKSSTGPTNSLKSSNVTNPSSGLRKERSLHYCNICNKGFKDKYSVNVHIRTHTGEKPFSCTLCGKSFRQKAHLAKHYHTHLTNQGQSKTNHANNSPNNGSKNS</sequence>
<proteinExistence type="predicted"/>
<gene>
    <name evidence="14" type="ORF">BEMITA_LOCUS12027</name>
</gene>
<feature type="compositionally biased region" description="Polar residues" evidence="12">
    <location>
        <begin position="533"/>
        <end position="556"/>
    </location>
</feature>
<dbReference type="SMART" id="SM00355">
    <property type="entry name" value="ZnF_C2H2"/>
    <property type="match status" value="2"/>
</dbReference>
<dbReference type="GO" id="GO:0003700">
    <property type="term" value="F:DNA-binding transcription factor activity"/>
    <property type="evidence" value="ECO:0007669"/>
    <property type="project" value="TreeGrafter"/>
</dbReference>
<name>A0A9P0CA47_BEMTA</name>
<evidence type="ECO:0000256" key="4">
    <source>
        <dbReference type="ARBA" id="ARBA00022737"/>
    </source>
</evidence>
<dbReference type="GO" id="GO:0000978">
    <property type="term" value="F:RNA polymerase II cis-regulatory region sequence-specific DNA binding"/>
    <property type="evidence" value="ECO:0007669"/>
    <property type="project" value="TreeGrafter"/>
</dbReference>
<dbReference type="InterPro" id="IPR036236">
    <property type="entry name" value="Znf_C2H2_sf"/>
</dbReference>
<dbReference type="EMBL" id="OU963868">
    <property type="protein sequence ID" value="CAH0775868.1"/>
    <property type="molecule type" value="Genomic_DNA"/>
</dbReference>
<keyword evidence="6" id="KW-0862">Zinc</keyword>
<feature type="region of interest" description="Disordered" evidence="12">
    <location>
        <begin position="615"/>
        <end position="638"/>
    </location>
</feature>
<dbReference type="Pfam" id="PF00096">
    <property type="entry name" value="zf-C2H2"/>
    <property type="match status" value="2"/>
</dbReference>
<dbReference type="PANTHER" id="PTHR45993:SF6">
    <property type="entry name" value="C2H2-TYPE DOMAIN-CONTAINING PROTEIN"/>
    <property type="match status" value="1"/>
</dbReference>
<evidence type="ECO:0000256" key="7">
    <source>
        <dbReference type="ARBA" id="ARBA00023015"/>
    </source>
</evidence>
<dbReference type="Gene3D" id="3.30.160.60">
    <property type="entry name" value="Classic Zinc Finger"/>
    <property type="match status" value="2"/>
</dbReference>
<evidence type="ECO:0000256" key="12">
    <source>
        <dbReference type="SAM" id="MobiDB-lite"/>
    </source>
</evidence>
<dbReference type="FunFam" id="3.30.160.60:FF:000097">
    <property type="entry name" value="Zinc finger protein"/>
    <property type="match status" value="1"/>
</dbReference>
<keyword evidence="7" id="KW-0805">Transcription regulation</keyword>
<comment type="subcellular location">
    <subcellularLocation>
        <location evidence="2">Nucleus</location>
    </subcellularLocation>
</comment>
<dbReference type="GO" id="GO:0006357">
    <property type="term" value="P:regulation of transcription by RNA polymerase II"/>
    <property type="evidence" value="ECO:0007669"/>
    <property type="project" value="TreeGrafter"/>
</dbReference>
<evidence type="ECO:0000256" key="9">
    <source>
        <dbReference type="ARBA" id="ARBA00023163"/>
    </source>
</evidence>
<reference evidence="14" key="1">
    <citation type="submission" date="2021-12" db="EMBL/GenBank/DDBJ databases">
        <authorList>
            <person name="King R."/>
        </authorList>
    </citation>
    <scope>NUCLEOTIDE SEQUENCE</scope>
</reference>
<keyword evidence="10" id="KW-0539">Nucleus</keyword>
<evidence type="ECO:0000256" key="5">
    <source>
        <dbReference type="ARBA" id="ARBA00022771"/>
    </source>
</evidence>
<evidence type="ECO:0000256" key="1">
    <source>
        <dbReference type="ARBA" id="ARBA00003767"/>
    </source>
</evidence>
<keyword evidence="8" id="KW-0238">DNA-binding</keyword>
<dbReference type="AlphaFoldDB" id="A0A9P0CA47"/>
<evidence type="ECO:0000256" key="8">
    <source>
        <dbReference type="ARBA" id="ARBA00023125"/>
    </source>
</evidence>